<dbReference type="InterPro" id="IPR016187">
    <property type="entry name" value="CTDL_fold"/>
</dbReference>
<dbReference type="InterPro" id="IPR051505">
    <property type="entry name" value="C-type_lectin_domain"/>
</dbReference>
<reference evidence="8" key="3">
    <citation type="submission" date="2025-09" db="UniProtKB">
        <authorList>
            <consortium name="Ensembl"/>
        </authorList>
    </citation>
    <scope>IDENTIFICATION</scope>
</reference>
<dbReference type="InterPro" id="IPR016186">
    <property type="entry name" value="C-type_lectin-like/link_sf"/>
</dbReference>
<dbReference type="AlphaFoldDB" id="A0A3P9CGA3"/>
<dbReference type="Ensembl" id="ENSMZET00005021874.1">
    <property type="protein sequence ID" value="ENSMZEP00005021177.1"/>
    <property type="gene ID" value="ENSMZEG00005015896.1"/>
</dbReference>
<dbReference type="Gene3D" id="3.10.100.10">
    <property type="entry name" value="Mannose-Binding Protein A, subunit A"/>
    <property type="match status" value="1"/>
</dbReference>
<keyword evidence="3" id="KW-0732">Signal</keyword>
<keyword evidence="4" id="KW-0430">Lectin</keyword>
<proteinExistence type="predicted"/>
<reference evidence="8 9" key="1">
    <citation type="journal article" date="2014" name="Nature">
        <title>The genomic substrate for adaptive radiation in African cichlid fish.</title>
        <authorList>
            <person name="Brawand D."/>
            <person name="Wagner C.E."/>
            <person name="Li Y.I."/>
            <person name="Malinsky M."/>
            <person name="Keller I."/>
            <person name="Fan S."/>
            <person name="Simakov O."/>
            <person name="Ng A.Y."/>
            <person name="Lim Z.W."/>
            <person name="Bezault E."/>
            <person name="Turner-Maier J."/>
            <person name="Johnson J."/>
            <person name="Alcazar R."/>
            <person name="Noh H.J."/>
            <person name="Russell P."/>
            <person name="Aken B."/>
            <person name="Alfoldi J."/>
            <person name="Amemiya C."/>
            <person name="Azzouzi N."/>
            <person name="Baroiller J.F."/>
            <person name="Barloy-Hubler F."/>
            <person name="Berlin A."/>
            <person name="Bloomquist R."/>
            <person name="Carleton K.L."/>
            <person name="Conte M.A."/>
            <person name="D'Cotta H."/>
            <person name="Eshel O."/>
            <person name="Gaffney L."/>
            <person name="Galibert F."/>
            <person name="Gante H.F."/>
            <person name="Gnerre S."/>
            <person name="Greuter L."/>
            <person name="Guyon R."/>
            <person name="Haddad N.S."/>
            <person name="Haerty W."/>
            <person name="Harris R.M."/>
            <person name="Hofmann H.A."/>
            <person name="Hourlier T."/>
            <person name="Hulata G."/>
            <person name="Jaffe D.B."/>
            <person name="Lara M."/>
            <person name="Lee A.P."/>
            <person name="MacCallum I."/>
            <person name="Mwaiko S."/>
            <person name="Nikaido M."/>
            <person name="Nishihara H."/>
            <person name="Ozouf-Costaz C."/>
            <person name="Penman D.J."/>
            <person name="Przybylski D."/>
            <person name="Rakotomanga M."/>
            <person name="Renn S.C.P."/>
            <person name="Ribeiro F.J."/>
            <person name="Ron M."/>
            <person name="Salzburger W."/>
            <person name="Sanchez-Pulido L."/>
            <person name="Santos M.E."/>
            <person name="Searle S."/>
            <person name="Sharpe T."/>
            <person name="Swofford R."/>
            <person name="Tan F.J."/>
            <person name="Williams L."/>
            <person name="Young S."/>
            <person name="Yin S."/>
            <person name="Okada N."/>
            <person name="Kocher T.D."/>
            <person name="Miska E.A."/>
            <person name="Lander E.S."/>
            <person name="Venkatesh B."/>
            <person name="Fernald R.D."/>
            <person name="Meyer A."/>
            <person name="Ponting C.P."/>
            <person name="Streelman J.T."/>
            <person name="Lindblad-Toh K."/>
            <person name="Seehausen O."/>
            <person name="Di Palma F."/>
        </authorList>
    </citation>
    <scope>NUCLEOTIDE SEQUENCE</scope>
</reference>
<sequence length="169" mass="19525">MDFMKLFGTVIAVLFQPGSTSKLNGQRICRSGTQRPCYKASYIHDSRRRLTFEDARQACRLDGGELLSIETESEQQLIERYIQKLTNRDGDFWIGLRRNPQRYSVGTSSPGCPSQYYWLDGSKAKFRFFFFVLKYIFHLCKCLSCICENSKSGPRDSVLQMEVEKGCIQ</sequence>
<dbReference type="Pfam" id="PF00059">
    <property type="entry name" value="Lectin_C"/>
    <property type="match status" value="1"/>
</dbReference>
<evidence type="ECO:0000313" key="9">
    <source>
        <dbReference type="Proteomes" id="UP000265160"/>
    </source>
</evidence>
<dbReference type="STRING" id="106582.ENSMZEP00005021177"/>
<keyword evidence="9" id="KW-1185">Reference proteome</keyword>
<organism evidence="8 9">
    <name type="scientific">Maylandia zebra</name>
    <name type="common">zebra mbuna</name>
    <dbReference type="NCBI Taxonomy" id="106582"/>
    <lineage>
        <taxon>Eukaryota</taxon>
        <taxon>Metazoa</taxon>
        <taxon>Chordata</taxon>
        <taxon>Craniata</taxon>
        <taxon>Vertebrata</taxon>
        <taxon>Euteleostomi</taxon>
        <taxon>Actinopterygii</taxon>
        <taxon>Neopterygii</taxon>
        <taxon>Teleostei</taxon>
        <taxon>Neoteleostei</taxon>
        <taxon>Acanthomorphata</taxon>
        <taxon>Ovalentaria</taxon>
        <taxon>Cichlomorphae</taxon>
        <taxon>Cichliformes</taxon>
        <taxon>Cichlidae</taxon>
        <taxon>African cichlids</taxon>
        <taxon>Pseudocrenilabrinae</taxon>
        <taxon>Haplochromini</taxon>
        <taxon>Maylandia</taxon>
        <taxon>Maylandia zebra complex</taxon>
    </lineage>
</organism>
<dbReference type="GeneTree" id="ENSGT00390000001844"/>
<dbReference type="PANTHER" id="PTHR14789:SF2">
    <property type="entry name" value="LAYILIN"/>
    <property type="match status" value="1"/>
</dbReference>
<dbReference type="Proteomes" id="UP000265160">
    <property type="component" value="LG14"/>
</dbReference>
<dbReference type="GO" id="GO:0030246">
    <property type="term" value="F:carbohydrate binding"/>
    <property type="evidence" value="ECO:0007669"/>
    <property type="project" value="UniProtKB-KW"/>
</dbReference>
<dbReference type="SUPFAM" id="SSF56436">
    <property type="entry name" value="C-type lectin-like"/>
    <property type="match status" value="1"/>
</dbReference>
<evidence type="ECO:0000259" key="7">
    <source>
        <dbReference type="PROSITE" id="PS50041"/>
    </source>
</evidence>
<dbReference type="PANTHER" id="PTHR14789">
    <property type="entry name" value="CHONDROLECTIN VARIANT CHODLFDELTAE"/>
    <property type="match status" value="1"/>
</dbReference>
<feature type="domain" description="C-type lectin" evidence="7">
    <location>
        <begin position="33"/>
        <end position="126"/>
    </location>
</feature>
<evidence type="ECO:0000313" key="8">
    <source>
        <dbReference type="Ensembl" id="ENSMZEP00005021177.1"/>
    </source>
</evidence>
<name>A0A3P9CGA3_9CICH</name>
<evidence type="ECO:0000256" key="4">
    <source>
        <dbReference type="ARBA" id="ARBA00022734"/>
    </source>
</evidence>
<keyword evidence="2" id="KW-0812">Transmembrane</keyword>
<evidence type="ECO:0000256" key="2">
    <source>
        <dbReference type="ARBA" id="ARBA00022692"/>
    </source>
</evidence>
<accession>A0A3P9CGA3</accession>
<evidence type="ECO:0000256" key="3">
    <source>
        <dbReference type="ARBA" id="ARBA00022729"/>
    </source>
</evidence>
<keyword evidence="5" id="KW-1133">Transmembrane helix</keyword>
<dbReference type="GO" id="GO:0005540">
    <property type="term" value="F:hyaluronic acid binding"/>
    <property type="evidence" value="ECO:0007669"/>
    <property type="project" value="TreeGrafter"/>
</dbReference>
<dbReference type="GO" id="GO:0016020">
    <property type="term" value="C:membrane"/>
    <property type="evidence" value="ECO:0007669"/>
    <property type="project" value="UniProtKB-SubCell"/>
</dbReference>
<evidence type="ECO:0000256" key="5">
    <source>
        <dbReference type="ARBA" id="ARBA00022989"/>
    </source>
</evidence>
<dbReference type="SMART" id="SM00034">
    <property type="entry name" value="CLECT"/>
    <property type="match status" value="1"/>
</dbReference>
<dbReference type="PROSITE" id="PS50041">
    <property type="entry name" value="C_TYPE_LECTIN_2"/>
    <property type="match status" value="1"/>
</dbReference>
<protein>
    <submittedName>
        <fullName evidence="8">Layilin</fullName>
    </submittedName>
</protein>
<evidence type="ECO:0000256" key="1">
    <source>
        <dbReference type="ARBA" id="ARBA00004479"/>
    </source>
</evidence>
<comment type="subcellular location">
    <subcellularLocation>
        <location evidence="1">Membrane</location>
        <topology evidence="1">Single-pass type I membrane protein</topology>
    </subcellularLocation>
</comment>
<keyword evidence="6" id="KW-0472">Membrane</keyword>
<dbReference type="InterPro" id="IPR001304">
    <property type="entry name" value="C-type_lectin-like"/>
</dbReference>
<evidence type="ECO:0000256" key="6">
    <source>
        <dbReference type="ARBA" id="ARBA00023136"/>
    </source>
</evidence>
<reference evidence="8" key="2">
    <citation type="submission" date="2025-08" db="UniProtKB">
        <authorList>
            <consortium name="Ensembl"/>
        </authorList>
    </citation>
    <scope>IDENTIFICATION</scope>
</reference>